<evidence type="ECO:0000313" key="2">
    <source>
        <dbReference type="EMBL" id="GII95362.1"/>
    </source>
</evidence>
<feature type="domain" description="HTH cro/C1-type" evidence="1">
    <location>
        <begin position="122"/>
        <end position="155"/>
    </location>
</feature>
<dbReference type="AlphaFoldDB" id="A0A919RK88"/>
<gene>
    <name evidence="2" type="ORF">Ssi02_55930</name>
</gene>
<dbReference type="PROSITE" id="PS50943">
    <property type="entry name" value="HTH_CROC1"/>
    <property type="match status" value="1"/>
</dbReference>
<dbReference type="RefSeq" id="WP_239129787.1">
    <property type="nucleotide sequence ID" value="NZ_BOOW01000035.1"/>
</dbReference>
<dbReference type="Proteomes" id="UP000606172">
    <property type="component" value="Unassembled WGS sequence"/>
</dbReference>
<sequence>MQGQIGSMPPKEVNNVERGNSATADLRLMVRLLNPRAVKGVATMAVSHRRRAELARLAARIRAEAQRTGMPVPLIAEQISRLLPTVSALEAWRLAYGWSRPEVLEGIGRLYTGDGLARPGATTAMLCRWEHGAARPSPEYAQALSRLYGVPLWRLGLPYPHGPSPPWYRRPIADSGQEAAVEHSSLKAVADSVALQMEAEGASGPATRDLLAQALDFYALGYGDHPPAVLAAEVHRCRSLVVGALRPQPGEQQRRELRRVAGWLSALLGNLAFHTGDASGAHIHLGTGARLGIDVGEHRLAAWSLGAASMVAFFEGRDQHALELAEQAGDYADTELRRAQIAAWCRLRPLARLGEVSEARRTADAARRHMDAAGGRGKPGRFGFDAAELHLHLAEAHLDLAEPGRAAEYAQASIASKAVGSGGWAAATGVLARAHAARRRADDACALAGAVLDEVPPQRLRSTTRRRLETLVSDLRAQRITGPQVRELAERIALLPASAAPSRSSPEPNGH</sequence>
<evidence type="ECO:0000313" key="3">
    <source>
        <dbReference type="Proteomes" id="UP000606172"/>
    </source>
</evidence>
<dbReference type="CDD" id="cd00093">
    <property type="entry name" value="HTH_XRE"/>
    <property type="match status" value="1"/>
</dbReference>
<dbReference type="EMBL" id="BOOW01000035">
    <property type="protein sequence ID" value="GII95362.1"/>
    <property type="molecule type" value="Genomic_DNA"/>
</dbReference>
<accession>A0A919RK88</accession>
<evidence type="ECO:0000259" key="1">
    <source>
        <dbReference type="PROSITE" id="PS50943"/>
    </source>
</evidence>
<protein>
    <recommendedName>
        <fullName evidence="1">HTH cro/C1-type domain-containing protein</fullName>
    </recommendedName>
</protein>
<reference evidence="2" key="1">
    <citation type="submission" date="2021-01" db="EMBL/GenBank/DDBJ databases">
        <title>Whole genome shotgun sequence of Sinosporangium siamense NBRC 109515.</title>
        <authorList>
            <person name="Komaki H."/>
            <person name="Tamura T."/>
        </authorList>
    </citation>
    <scope>NUCLEOTIDE SEQUENCE</scope>
    <source>
        <strain evidence="2">NBRC 109515</strain>
    </source>
</reference>
<organism evidence="2 3">
    <name type="scientific">Sinosporangium siamense</name>
    <dbReference type="NCBI Taxonomy" id="1367973"/>
    <lineage>
        <taxon>Bacteria</taxon>
        <taxon>Bacillati</taxon>
        <taxon>Actinomycetota</taxon>
        <taxon>Actinomycetes</taxon>
        <taxon>Streptosporangiales</taxon>
        <taxon>Streptosporangiaceae</taxon>
        <taxon>Sinosporangium</taxon>
    </lineage>
</organism>
<comment type="caution">
    <text evidence="2">The sequence shown here is derived from an EMBL/GenBank/DDBJ whole genome shotgun (WGS) entry which is preliminary data.</text>
</comment>
<keyword evidence="3" id="KW-1185">Reference proteome</keyword>
<name>A0A919RK88_9ACTN</name>
<proteinExistence type="predicted"/>
<dbReference type="InterPro" id="IPR001387">
    <property type="entry name" value="Cro/C1-type_HTH"/>
</dbReference>